<evidence type="ECO:0000256" key="1">
    <source>
        <dbReference type="SAM" id="Phobius"/>
    </source>
</evidence>
<evidence type="ECO:0008006" key="4">
    <source>
        <dbReference type="Google" id="ProtNLM"/>
    </source>
</evidence>
<dbReference type="GO" id="GO:0042922">
    <property type="term" value="F:neuromedin U receptor binding"/>
    <property type="evidence" value="ECO:0007669"/>
    <property type="project" value="InterPro"/>
</dbReference>
<dbReference type="Proteomes" id="UP000314982">
    <property type="component" value="Unassembled WGS sequence"/>
</dbReference>
<keyword evidence="1" id="KW-0812">Transmembrane</keyword>
<dbReference type="STRING" id="62062.ENSHHUP00000052228"/>
<keyword evidence="1" id="KW-0472">Membrane</keyword>
<evidence type="ECO:0000313" key="3">
    <source>
        <dbReference type="Proteomes" id="UP000314982"/>
    </source>
</evidence>
<reference evidence="2" key="3">
    <citation type="submission" date="2025-09" db="UniProtKB">
        <authorList>
            <consortium name="Ensembl"/>
        </authorList>
    </citation>
    <scope>IDENTIFICATION</scope>
</reference>
<dbReference type="GeneTree" id="ENSGT00940000176973"/>
<keyword evidence="1" id="KW-1133">Transmembrane helix</keyword>
<keyword evidence="3" id="KW-1185">Reference proteome</keyword>
<feature type="transmembrane region" description="Helical" evidence="1">
    <location>
        <begin position="133"/>
        <end position="151"/>
    </location>
</feature>
<reference evidence="3" key="1">
    <citation type="submission" date="2018-06" db="EMBL/GenBank/DDBJ databases">
        <title>Genome assembly of Danube salmon.</title>
        <authorList>
            <person name="Macqueen D.J."/>
            <person name="Gundappa M.K."/>
        </authorList>
    </citation>
    <scope>NUCLEOTIDE SEQUENCE [LARGE SCALE GENOMIC DNA]</scope>
</reference>
<name>A0A4W5NQQ3_9TELE</name>
<dbReference type="InterPro" id="IPR042384">
    <property type="entry name" value="NMU"/>
</dbReference>
<dbReference type="PANTHER" id="PTHR15390:SF0">
    <property type="entry name" value="NEUROMEDIN-U"/>
    <property type="match status" value="1"/>
</dbReference>
<evidence type="ECO:0000313" key="2">
    <source>
        <dbReference type="Ensembl" id="ENSHHUP00000052228.1"/>
    </source>
</evidence>
<dbReference type="Ensembl" id="ENSHHUT00000054068.1">
    <property type="protein sequence ID" value="ENSHHUP00000052228.1"/>
    <property type="gene ID" value="ENSHHUG00000031403.1"/>
</dbReference>
<proteinExistence type="predicted"/>
<reference evidence="2" key="2">
    <citation type="submission" date="2025-08" db="UniProtKB">
        <authorList>
            <consortium name="Ensembl"/>
        </authorList>
    </citation>
    <scope>IDENTIFICATION</scope>
</reference>
<dbReference type="PANTHER" id="PTHR15390">
    <property type="entry name" value="NEUROMEDIN-U"/>
    <property type="match status" value="1"/>
</dbReference>
<protein>
    <recommendedName>
        <fullName evidence="4">Neuromedin U C-terminal domain-containing protein</fullName>
    </recommendedName>
</protein>
<organism evidence="2 3">
    <name type="scientific">Hucho hucho</name>
    <name type="common">huchen</name>
    <dbReference type="NCBI Taxonomy" id="62062"/>
    <lineage>
        <taxon>Eukaryota</taxon>
        <taxon>Metazoa</taxon>
        <taxon>Chordata</taxon>
        <taxon>Craniata</taxon>
        <taxon>Vertebrata</taxon>
        <taxon>Euteleostomi</taxon>
        <taxon>Actinopterygii</taxon>
        <taxon>Neopterygii</taxon>
        <taxon>Teleostei</taxon>
        <taxon>Protacanthopterygii</taxon>
        <taxon>Salmoniformes</taxon>
        <taxon>Salmonidae</taxon>
        <taxon>Salmoninae</taxon>
        <taxon>Hucho</taxon>
    </lineage>
</organism>
<dbReference type="AlphaFoldDB" id="A0A4W5NQQ3"/>
<sequence>MKTSQCQTRLSQSGSASYVSSLSTSAMNPLSSASLTLLVLISAIPICKSVPIQQQRATIDQYQLLNQLEDVCSSYLSADLPFRIPNVLGELCVLMLVQKSKKGWDNPSKRSPVMHPLLQLVPQLHTRRERGEFVVRVCTLCMFLFYIYSAPVTSLERKALSNLLDSHITKPPQFAVLCYSVILMIKLKIL</sequence>
<accession>A0A4W5NQQ3</accession>